<dbReference type="InterPro" id="IPR049945">
    <property type="entry name" value="AAA_22"/>
</dbReference>
<dbReference type="GO" id="GO:0016887">
    <property type="term" value="F:ATP hydrolysis activity"/>
    <property type="evidence" value="ECO:0007669"/>
    <property type="project" value="InterPro"/>
</dbReference>
<dbReference type="Proteomes" id="UP000004508">
    <property type="component" value="Unassembled WGS sequence"/>
</dbReference>
<dbReference type="EMBL" id="ADVG01000004">
    <property type="protein sequence ID" value="EFH81159.1"/>
    <property type="molecule type" value="Genomic_DNA"/>
</dbReference>
<dbReference type="InParanoid" id="D6U3F5"/>
<dbReference type="Gene3D" id="3.40.50.300">
    <property type="entry name" value="P-loop containing nucleotide triphosphate hydrolases"/>
    <property type="match status" value="1"/>
</dbReference>
<sequence length="477" mass="53405">MAKLEPEARIRLDTFKAVTVKHAHLQVVDDQLSLWVEEHAEATHVLLCGPGGVGKTTALGVVAERLTREESDRFVVPILVLEPIPPDQGPYLRLDYYWQIIEALKEHVLVKELVSSVAHLMAAPRATRVKLGAIDWLKMRHVAEQALIRARVRAVFADEGHRLMQGDGSYSVDEQLEWVKSLSNRTKVLHVLAGPYALFGFRNTSGQLARRGRDIHFARYHVEDKEERTAFVAALKYLLERVPLEVDVPALLSRWRWWASGCVGCIGVLKDWLVDAVAATFVQHGTSLTEEVLTQTMPHPARRLSLEMEARAGERQVALHNSESAKKFQALLKQPPKKAEQTESALGSSPKAGEEKEASTIREGASESFPLPQITPKPTPRRVGSRAPERDPVGEAGATLERKNTGCPFTEVIPVSLAQMEEANLFCFECPVCLAVRDMHPKGAIVRFRWHPRRTTSTPNRGRRWIRREGVWTPSAS</sequence>
<dbReference type="SUPFAM" id="SSF52540">
    <property type="entry name" value="P-loop containing nucleoside triphosphate hydrolases"/>
    <property type="match status" value="1"/>
</dbReference>
<name>D6U3F5_KTERA</name>
<dbReference type="OrthoDB" id="9086539at2"/>
<dbReference type="AlphaFoldDB" id="D6U3F5"/>
<dbReference type="eggNOG" id="COG1672">
    <property type="taxonomic scope" value="Bacteria"/>
</dbReference>
<evidence type="ECO:0000313" key="4">
    <source>
        <dbReference type="Proteomes" id="UP000004508"/>
    </source>
</evidence>
<dbReference type="InterPro" id="IPR027417">
    <property type="entry name" value="P-loop_NTPase"/>
</dbReference>
<evidence type="ECO:0000259" key="2">
    <source>
        <dbReference type="Pfam" id="PF13401"/>
    </source>
</evidence>
<gene>
    <name evidence="3" type="ORF">Krac_1853</name>
</gene>
<dbReference type="STRING" id="485913.Krac_1853"/>
<proteinExistence type="predicted"/>
<evidence type="ECO:0000256" key="1">
    <source>
        <dbReference type="SAM" id="MobiDB-lite"/>
    </source>
</evidence>
<feature type="domain" description="ORC1/DEAH AAA+ ATPase" evidence="2">
    <location>
        <begin position="41"/>
        <end position="196"/>
    </location>
</feature>
<reference evidence="3 4" key="1">
    <citation type="journal article" date="2011" name="Stand. Genomic Sci.">
        <title>Non-contiguous finished genome sequence and contextual data of the filamentous soil bacterium Ktedonobacter racemifer type strain (SOSP1-21).</title>
        <authorList>
            <person name="Chang Y.J."/>
            <person name="Land M."/>
            <person name="Hauser L."/>
            <person name="Chertkov O."/>
            <person name="Del Rio T.G."/>
            <person name="Nolan M."/>
            <person name="Copeland A."/>
            <person name="Tice H."/>
            <person name="Cheng J.F."/>
            <person name="Lucas S."/>
            <person name="Han C."/>
            <person name="Goodwin L."/>
            <person name="Pitluck S."/>
            <person name="Ivanova N."/>
            <person name="Ovchinikova G."/>
            <person name="Pati A."/>
            <person name="Chen A."/>
            <person name="Palaniappan K."/>
            <person name="Mavromatis K."/>
            <person name="Liolios K."/>
            <person name="Brettin T."/>
            <person name="Fiebig A."/>
            <person name="Rohde M."/>
            <person name="Abt B."/>
            <person name="Goker M."/>
            <person name="Detter J.C."/>
            <person name="Woyke T."/>
            <person name="Bristow J."/>
            <person name="Eisen J.A."/>
            <person name="Markowitz V."/>
            <person name="Hugenholtz P."/>
            <person name="Kyrpides N.C."/>
            <person name="Klenk H.P."/>
            <person name="Lapidus A."/>
        </authorList>
    </citation>
    <scope>NUCLEOTIDE SEQUENCE [LARGE SCALE GENOMIC DNA]</scope>
    <source>
        <strain evidence="4">DSM 44963</strain>
    </source>
</reference>
<protein>
    <recommendedName>
        <fullName evidence="2">ORC1/DEAH AAA+ ATPase domain-containing protein</fullName>
    </recommendedName>
</protein>
<keyword evidence="4" id="KW-1185">Reference proteome</keyword>
<organism evidence="3 4">
    <name type="scientific">Ktedonobacter racemifer DSM 44963</name>
    <dbReference type="NCBI Taxonomy" id="485913"/>
    <lineage>
        <taxon>Bacteria</taxon>
        <taxon>Bacillati</taxon>
        <taxon>Chloroflexota</taxon>
        <taxon>Ktedonobacteria</taxon>
        <taxon>Ktedonobacterales</taxon>
        <taxon>Ktedonobacteraceae</taxon>
        <taxon>Ktedonobacter</taxon>
    </lineage>
</organism>
<dbReference type="Pfam" id="PF13401">
    <property type="entry name" value="AAA_22"/>
    <property type="match status" value="1"/>
</dbReference>
<evidence type="ECO:0000313" key="3">
    <source>
        <dbReference type="EMBL" id="EFH81159.1"/>
    </source>
</evidence>
<accession>D6U3F5</accession>
<dbReference type="RefSeq" id="WP_007918365.1">
    <property type="nucleotide sequence ID" value="NZ_ADVG01000004.1"/>
</dbReference>
<feature type="region of interest" description="Disordered" evidence="1">
    <location>
        <begin position="331"/>
        <end position="399"/>
    </location>
</feature>
<comment type="caution">
    <text evidence="3">The sequence shown here is derived from an EMBL/GenBank/DDBJ whole genome shotgun (WGS) entry which is preliminary data.</text>
</comment>